<keyword evidence="5" id="KW-1185">Reference proteome</keyword>
<organism evidence="4 5">
    <name type="scientific">Cinchona calisaya</name>
    <dbReference type="NCBI Taxonomy" id="153742"/>
    <lineage>
        <taxon>Eukaryota</taxon>
        <taxon>Viridiplantae</taxon>
        <taxon>Streptophyta</taxon>
        <taxon>Embryophyta</taxon>
        <taxon>Tracheophyta</taxon>
        <taxon>Spermatophyta</taxon>
        <taxon>Magnoliopsida</taxon>
        <taxon>eudicotyledons</taxon>
        <taxon>Gunneridae</taxon>
        <taxon>Pentapetalae</taxon>
        <taxon>asterids</taxon>
        <taxon>lamiids</taxon>
        <taxon>Gentianales</taxon>
        <taxon>Rubiaceae</taxon>
        <taxon>Cinchonoideae</taxon>
        <taxon>Cinchoneae</taxon>
        <taxon>Cinchona</taxon>
    </lineage>
</organism>
<dbReference type="Pfam" id="PF13041">
    <property type="entry name" value="PPR_2"/>
    <property type="match status" value="1"/>
</dbReference>
<dbReference type="Gene3D" id="1.25.40.10">
    <property type="entry name" value="Tetratricopeptide repeat domain"/>
    <property type="match status" value="1"/>
</dbReference>
<dbReference type="EMBL" id="JBJUIK010000007">
    <property type="protein sequence ID" value="KAL3523686.1"/>
    <property type="molecule type" value="Genomic_DNA"/>
</dbReference>
<dbReference type="PANTHER" id="PTHR46128:SF285">
    <property type="entry name" value="PENTATRICOPEPTIDE REPEAT-CONTAINING PROTEIN"/>
    <property type="match status" value="1"/>
</dbReference>
<dbReference type="Proteomes" id="UP001630127">
    <property type="component" value="Unassembled WGS sequence"/>
</dbReference>
<evidence type="ECO:0000256" key="1">
    <source>
        <dbReference type="ARBA" id="ARBA00007626"/>
    </source>
</evidence>
<evidence type="ECO:0000256" key="2">
    <source>
        <dbReference type="ARBA" id="ARBA00022737"/>
    </source>
</evidence>
<dbReference type="InterPro" id="IPR050872">
    <property type="entry name" value="PPR_P_subfamily"/>
</dbReference>
<gene>
    <name evidence="4" type="ORF">ACH5RR_016520</name>
</gene>
<evidence type="ECO:0008006" key="6">
    <source>
        <dbReference type="Google" id="ProtNLM"/>
    </source>
</evidence>
<reference evidence="4 5" key="1">
    <citation type="submission" date="2024-11" db="EMBL/GenBank/DDBJ databases">
        <title>A near-complete genome assembly of Cinchona calisaya.</title>
        <authorList>
            <person name="Lian D.C."/>
            <person name="Zhao X.W."/>
            <person name="Wei L."/>
        </authorList>
    </citation>
    <scope>NUCLEOTIDE SEQUENCE [LARGE SCALE GENOMIC DNA]</scope>
    <source>
        <tissue evidence="4">Nenye</tissue>
    </source>
</reference>
<dbReference type="AlphaFoldDB" id="A0ABD2ZW72"/>
<proteinExistence type="inferred from homology"/>
<evidence type="ECO:0000313" key="4">
    <source>
        <dbReference type="EMBL" id="KAL3523686.1"/>
    </source>
</evidence>
<dbReference type="PROSITE" id="PS51375">
    <property type="entry name" value="PPR"/>
    <property type="match status" value="1"/>
</dbReference>
<evidence type="ECO:0000313" key="5">
    <source>
        <dbReference type="Proteomes" id="UP001630127"/>
    </source>
</evidence>
<feature type="repeat" description="PPR" evidence="3">
    <location>
        <begin position="55"/>
        <end position="89"/>
    </location>
</feature>
<name>A0ABD2ZW72_9GENT</name>
<dbReference type="PANTHER" id="PTHR46128">
    <property type="entry name" value="MITOCHONDRIAL GROUP I INTRON SPLICING FACTOR CCM1"/>
    <property type="match status" value="1"/>
</dbReference>
<sequence length="170" mass="19022">MAKLFKLFDLMRSLDDDPCKKMFTEVIAVLRGAGDMKKARWKFDNYGDGLDLKADVICYTALIDSDCKSNNLQHAINLFNGMISIGLQPANVTYNALLCGYSERGDVSNLVNEMSLKGIEPDSGTISSSYQGILKDKEIEFRHKIFARFLQACSMNLITTLADNSYQLLL</sequence>
<dbReference type="InterPro" id="IPR002885">
    <property type="entry name" value="PPR_rpt"/>
</dbReference>
<protein>
    <recommendedName>
        <fullName evidence="6">Pentatricopeptide repeat-containing protein</fullName>
    </recommendedName>
</protein>
<comment type="caution">
    <text evidence="4">The sequence shown here is derived from an EMBL/GenBank/DDBJ whole genome shotgun (WGS) entry which is preliminary data.</text>
</comment>
<comment type="similarity">
    <text evidence="1">Belongs to the PPR family. P subfamily.</text>
</comment>
<evidence type="ECO:0000256" key="3">
    <source>
        <dbReference type="PROSITE-ProRule" id="PRU00708"/>
    </source>
</evidence>
<keyword evidence="2" id="KW-0677">Repeat</keyword>
<dbReference type="InterPro" id="IPR011990">
    <property type="entry name" value="TPR-like_helical_dom_sf"/>
</dbReference>
<accession>A0ABD2ZW72</accession>